<protein>
    <recommendedName>
        <fullName evidence="3">Shikimate dehydrogenase (NADP(+))</fullName>
        <shortName evidence="3">SDH</shortName>
        <ecNumber evidence="3">1.1.1.25</ecNumber>
    </recommendedName>
</protein>
<comment type="catalytic activity">
    <reaction evidence="3">
        <text>shikimate + NADP(+) = 3-dehydroshikimate + NADPH + H(+)</text>
        <dbReference type="Rhea" id="RHEA:17737"/>
        <dbReference type="ChEBI" id="CHEBI:15378"/>
        <dbReference type="ChEBI" id="CHEBI:16630"/>
        <dbReference type="ChEBI" id="CHEBI:36208"/>
        <dbReference type="ChEBI" id="CHEBI:57783"/>
        <dbReference type="ChEBI" id="CHEBI:58349"/>
        <dbReference type="EC" id="1.1.1.25"/>
    </reaction>
</comment>
<feature type="binding site" evidence="3">
    <location>
        <position position="109"/>
    </location>
    <ligand>
        <name>shikimate</name>
        <dbReference type="ChEBI" id="CHEBI:36208"/>
    </ligand>
</feature>
<feature type="binding site" evidence="3">
    <location>
        <begin position="133"/>
        <end position="137"/>
    </location>
    <ligand>
        <name>NADP(+)</name>
        <dbReference type="ChEBI" id="CHEBI:58349"/>
    </ligand>
</feature>
<comment type="function">
    <text evidence="3">Involved in the biosynthesis of the chorismate, which leads to the biosynthesis of aromatic amino acids. Catalyzes the reversible NADPH linked reduction of 3-dehydroshikimate (DHSA) to yield shikimate (SA).</text>
</comment>
<feature type="binding site" evidence="3">
    <location>
        <begin position="17"/>
        <end position="19"/>
    </location>
    <ligand>
        <name>shikimate</name>
        <dbReference type="ChEBI" id="CHEBI:36208"/>
    </ligand>
</feature>
<comment type="pathway">
    <text evidence="1 3">Metabolic intermediate biosynthesis; chorismate biosynthesis; chorismate from D-erythrose 4-phosphate and phosphoenolpyruvate: step 4/7.</text>
</comment>
<dbReference type="Proteomes" id="UP001596189">
    <property type="component" value="Unassembled WGS sequence"/>
</dbReference>
<keyword evidence="3" id="KW-0028">Amino-acid biosynthesis</keyword>
<feature type="active site" description="Proton acceptor" evidence="3">
    <location>
        <position position="73"/>
    </location>
</feature>
<dbReference type="SUPFAM" id="SSF51735">
    <property type="entry name" value="NAD(P)-binding Rossmann-fold domains"/>
    <property type="match status" value="1"/>
</dbReference>
<evidence type="ECO:0000313" key="5">
    <source>
        <dbReference type="EMBL" id="MFC6008340.1"/>
    </source>
</evidence>
<feature type="binding site" evidence="3">
    <location>
        <position position="94"/>
    </location>
    <ligand>
        <name>shikimate</name>
        <dbReference type="ChEBI" id="CHEBI:36208"/>
    </ligand>
</feature>
<dbReference type="PANTHER" id="PTHR21089">
    <property type="entry name" value="SHIKIMATE DEHYDROGENASE"/>
    <property type="match status" value="1"/>
</dbReference>
<name>A0ABW1JH28_9ACTN</name>
<feature type="binding site" evidence="3">
    <location>
        <position position="229"/>
    </location>
    <ligand>
        <name>shikimate</name>
        <dbReference type="ChEBI" id="CHEBI:36208"/>
    </ligand>
</feature>
<dbReference type="RefSeq" id="WP_345714966.1">
    <property type="nucleotide sequence ID" value="NZ_BAABFP010000002.1"/>
</dbReference>
<comment type="subunit">
    <text evidence="3">Homodimer.</text>
</comment>
<dbReference type="InterPro" id="IPR046346">
    <property type="entry name" value="Aminoacid_DH-like_N_sf"/>
</dbReference>
<dbReference type="InterPro" id="IPR036291">
    <property type="entry name" value="NAD(P)-bd_dom_sf"/>
</dbReference>
<dbReference type="EC" id="1.1.1.25" evidence="3"/>
<dbReference type="SUPFAM" id="SSF53223">
    <property type="entry name" value="Aminoacid dehydrogenase-like, N-terminal domain"/>
    <property type="match status" value="1"/>
</dbReference>
<dbReference type="Pfam" id="PF08501">
    <property type="entry name" value="Shikimate_dh_N"/>
    <property type="match status" value="1"/>
</dbReference>
<keyword evidence="2 3" id="KW-0057">Aromatic amino acid biosynthesis</keyword>
<evidence type="ECO:0000259" key="4">
    <source>
        <dbReference type="Pfam" id="PF08501"/>
    </source>
</evidence>
<dbReference type="CDD" id="cd01065">
    <property type="entry name" value="NAD_bind_Shikimate_DH"/>
    <property type="match status" value="1"/>
</dbReference>
<feature type="binding site" evidence="3">
    <location>
        <position position="69"/>
    </location>
    <ligand>
        <name>shikimate</name>
        <dbReference type="ChEBI" id="CHEBI:36208"/>
    </ligand>
</feature>
<accession>A0ABW1JH28</accession>
<dbReference type="EMBL" id="JBHSRD010000004">
    <property type="protein sequence ID" value="MFC6008340.1"/>
    <property type="molecule type" value="Genomic_DNA"/>
</dbReference>
<reference evidence="6" key="1">
    <citation type="journal article" date="2019" name="Int. J. Syst. Evol. Microbiol.">
        <title>The Global Catalogue of Microorganisms (GCM) 10K type strain sequencing project: providing services to taxonomists for standard genome sequencing and annotation.</title>
        <authorList>
            <consortium name="The Broad Institute Genomics Platform"/>
            <consortium name="The Broad Institute Genome Sequencing Center for Infectious Disease"/>
            <person name="Wu L."/>
            <person name="Ma J."/>
        </authorList>
    </citation>
    <scope>NUCLEOTIDE SEQUENCE [LARGE SCALE GENOMIC DNA]</scope>
    <source>
        <strain evidence="6">KACC 14249</strain>
    </source>
</reference>
<keyword evidence="6" id="KW-1185">Reference proteome</keyword>
<dbReference type="InterPro" id="IPR013708">
    <property type="entry name" value="Shikimate_DH-bd_N"/>
</dbReference>
<comment type="caution">
    <text evidence="5">The sequence shown here is derived from an EMBL/GenBank/DDBJ whole genome shotgun (WGS) entry which is preliminary data.</text>
</comment>
<proteinExistence type="inferred from homology"/>
<evidence type="ECO:0000256" key="3">
    <source>
        <dbReference type="HAMAP-Rule" id="MF_00222"/>
    </source>
</evidence>
<dbReference type="InterPro" id="IPR022893">
    <property type="entry name" value="Shikimate_DH_fam"/>
</dbReference>
<organism evidence="5 6">
    <name type="scientific">Angustibacter luteus</name>
    <dbReference type="NCBI Taxonomy" id="658456"/>
    <lineage>
        <taxon>Bacteria</taxon>
        <taxon>Bacillati</taxon>
        <taxon>Actinomycetota</taxon>
        <taxon>Actinomycetes</taxon>
        <taxon>Kineosporiales</taxon>
        <taxon>Kineosporiaceae</taxon>
    </lineage>
</organism>
<evidence type="ECO:0000256" key="1">
    <source>
        <dbReference type="ARBA" id="ARBA00004871"/>
    </source>
</evidence>
<gene>
    <name evidence="3" type="primary">aroE</name>
    <name evidence="5" type="ORF">ACFQDO_14480</name>
</gene>
<dbReference type="HAMAP" id="MF_00222">
    <property type="entry name" value="Shikimate_DH_AroE"/>
    <property type="match status" value="1"/>
</dbReference>
<dbReference type="PANTHER" id="PTHR21089:SF1">
    <property type="entry name" value="BIFUNCTIONAL 3-DEHYDROQUINATE DEHYDRATASE_SHIKIMATE DEHYDROGENASE, CHLOROPLASTIC"/>
    <property type="match status" value="1"/>
</dbReference>
<feature type="binding site" evidence="3">
    <location>
        <position position="85"/>
    </location>
    <ligand>
        <name>NADP(+)</name>
        <dbReference type="ChEBI" id="CHEBI:58349"/>
    </ligand>
</feature>
<evidence type="ECO:0000313" key="6">
    <source>
        <dbReference type="Proteomes" id="UP001596189"/>
    </source>
</evidence>
<feature type="binding site" evidence="3">
    <location>
        <position position="227"/>
    </location>
    <ligand>
        <name>NADP(+)</name>
        <dbReference type="ChEBI" id="CHEBI:58349"/>
    </ligand>
</feature>
<comment type="similarity">
    <text evidence="3">Belongs to the shikimate dehydrogenase family.</text>
</comment>
<dbReference type="NCBIfam" id="NF009201">
    <property type="entry name" value="PRK12549.1"/>
    <property type="match status" value="1"/>
</dbReference>
<sequence length="285" mass="30406">MTRRFLAGLIGSGVGPSLTPALHMNEADAQGMSYVYRTIDLGTVSLDPDDVGDLVRYARALGFDGLNITHPCKQVVIEHLDLLDDRARELGAVNTVVFGEQGAIGYNTDWSGFTRAMTRGLPDVDLDRVVLLGAGGAGASVGHALLALGVQELVVVDLSRDRADALVHMLGELFGVDRCSASDVDAIAVLNEKVDGYVHCTPTGMAEHPGTPFDVALLQRRQWVADIVYRPLETALVAAARERGCPTLDGGGMAVYQAVDAFELITGTPADDERMLRDFARLTAS</sequence>
<comment type="caution">
    <text evidence="3">Lacks conserved residue(s) required for the propagation of feature annotation.</text>
</comment>
<keyword evidence="3" id="KW-0521">NADP</keyword>
<evidence type="ECO:0000256" key="2">
    <source>
        <dbReference type="ARBA" id="ARBA00023141"/>
    </source>
</evidence>
<feature type="domain" description="Shikimate dehydrogenase substrate binding N-terminal" evidence="4">
    <location>
        <begin position="9"/>
        <end position="96"/>
    </location>
</feature>
<feature type="binding site" evidence="3">
    <location>
        <position position="250"/>
    </location>
    <ligand>
        <name>NADP(+)</name>
        <dbReference type="ChEBI" id="CHEBI:58349"/>
    </ligand>
</feature>
<keyword evidence="3" id="KW-0560">Oxidoreductase</keyword>
<dbReference type="Gene3D" id="3.40.50.10860">
    <property type="entry name" value="Leucine Dehydrogenase, chain A, domain 1"/>
    <property type="match status" value="1"/>
</dbReference>
<feature type="binding site" evidence="3">
    <location>
        <position position="257"/>
    </location>
    <ligand>
        <name>shikimate</name>
        <dbReference type="ChEBI" id="CHEBI:36208"/>
    </ligand>
</feature>
<dbReference type="Gene3D" id="3.40.50.720">
    <property type="entry name" value="NAD(P)-binding Rossmann-like Domain"/>
    <property type="match status" value="1"/>
</dbReference>